<sequence length="118" mass="13414">MNGIVNLNTRVSELLDRMGVPDYTAGYSFLHTAIMSVYEQPDLLGSIIECLYVVVANKHKTTVAHVEEELEHVLLATLLSGDRVMLQKVLHTLHYRQPTLREFIEMSLKYIRSAEQVG</sequence>
<dbReference type="AlphaFoldDB" id="A0A099I1W0"/>
<dbReference type="SUPFAM" id="SSF46894">
    <property type="entry name" value="C-terminal effector domain of the bipartite response regulators"/>
    <property type="match status" value="1"/>
</dbReference>
<proteinExistence type="predicted"/>
<evidence type="ECO:0000313" key="3">
    <source>
        <dbReference type="Proteomes" id="UP000030008"/>
    </source>
</evidence>
<protein>
    <submittedName>
        <fullName evidence="2">Sporulation protein Spo0A</fullName>
    </submittedName>
</protein>
<dbReference type="Proteomes" id="UP000030008">
    <property type="component" value="Unassembled WGS sequence"/>
</dbReference>
<gene>
    <name evidence="2" type="ORF">CIAN88_21515</name>
</gene>
<dbReference type="GO" id="GO:0042173">
    <property type="term" value="P:regulation of sporulation resulting in formation of a cellular spore"/>
    <property type="evidence" value="ECO:0007669"/>
    <property type="project" value="InterPro"/>
</dbReference>
<evidence type="ECO:0000313" key="2">
    <source>
        <dbReference type="EMBL" id="KGJ51252.1"/>
    </source>
</evidence>
<dbReference type="GO" id="GO:0005737">
    <property type="term" value="C:cytoplasm"/>
    <property type="evidence" value="ECO:0007669"/>
    <property type="project" value="InterPro"/>
</dbReference>
<comment type="caution">
    <text evidence="2">The sequence shown here is derived from an EMBL/GenBank/DDBJ whole genome shotgun (WGS) entry which is preliminary data.</text>
</comment>
<dbReference type="GO" id="GO:0003700">
    <property type="term" value="F:DNA-binding transcription factor activity"/>
    <property type="evidence" value="ECO:0007669"/>
    <property type="project" value="InterPro"/>
</dbReference>
<dbReference type="Gene3D" id="1.10.10.10">
    <property type="entry name" value="Winged helix-like DNA-binding domain superfamily/Winged helix DNA-binding domain"/>
    <property type="match status" value="1"/>
</dbReference>
<dbReference type="InterPro" id="IPR014879">
    <property type="entry name" value="Spo0A_C"/>
</dbReference>
<dbReference type="Pfam" id="PF08769">
    <property type="entry name" value="Spo0A_C"/>
    <property type="match status" value="1"/>
</dbReference>
<dbReference type="EMBL" id="JQIF01000131">
    <property type="protein sequence ID" value="KGJ51252.1"/>
    <property type="molecule type" value="Genomic_DNA"/>
</dbReference>
<feature type="domain" description="Sporulation initiation factor Spo0A C-terminal" evidence="1">
    <location>
        <begin position="11"/>
        <end position="109"/>
    </location>
</feature>
<dbReference type="InterPro" id="IPR036388">
    <property type="entry name" value="WH-like_DNA-bd_sf"/>
</dbReference>
<dbReference type="InterPro" id="IPR016032">
    <property type="entry name" value="Sig_transdc_resp-reg_C-effctor"/>
</dbReference>
<accession>A0A099I1W0</accession>
<dbReference type="GO" id="GO:0005509">
    <property type="term" value="F:calcium ion binding"/>
    <property type="evidence" value="ECO:0007669"/>
    <property type="project" value="InterPro"/>
</dbReference>
<reference evidence="2 3" key="1">
    <citation type="submission" date="2014-08" db="EMBL/GenBank/DDBJ databases">
        <title>Clostridium innocuum, an unnegligible vancomycin-resistant pathogen causing extra-intestinal infections.</title>
        <authorList>
            <person name="Feng Y."/>
            <person name="Chiu C.-H."/>
        </authorList>
    </citation>
    <scope>NUCLEOTIDE SEQUENCE [LARGE SCALE GENOMIC DNA]</scope>
    <source>
        <strain evidence="2 3">AN88</strain>
    </source>
</reference>
<name>A0A099I1W0_CLOIN</name>
<organism evidence="2 3">
    <name type="scientific">Clostridium innocuum</name>
    <dbReference type="NCBI Taxonomy" id="1522"/>
    <lineage>
        <taxon>Bacteria</taxon>
        <taxon>Bacillati</taxon>
        <taxon>Bacillota</taxon>
        <taxon>Clostridia</taxon>
        <taxon>Eubacteriales</taxon>
        <taxon>Clostridiaceae</taxon>
        <taxon>Clostridium</taxon>
    </lineage>
</organism>
<evidence type="ECO:0000259" key="1">
    <source>
        <dbReference type="Pfam" id="PF08769"/>
    </source>
</evidence>
<dbReference type="RefSeq" id="WP_044908158.1">
    <property type="nucleotide sequence ID" value="NZ_JQIF01000131.1"/>
</dbReference>
<dbReference type="GO" id="GO:0003677">
    <property type="term" value="F:DNA binding"/>
    <property type="evidence" value="ECO:0007669"/>
    <property type="project" value="InterPro"/>
</dbReference>